<name>A0A1M6NKJ7_PARC5</name>
<dbReference type="AlphaFoldDB" id="A0A1M6NKJ7"/>
<evidence type="ECO:0000259" key="1">
    <source>
        <dbReference type="PROSITE" id="PS51782"/>
    </source>
</evidence>
<sequence>MYRKPLKPRKPQKCFNHCAIKYTIQPGDTIRKISSKFRVNIYDLKKYNNHIRNLRYLIPGDVLCIPKPKPYCSFIPPTANAPKDSYIIVAGLNGIYVLANLPPIEKLDGNFQSYYAYAVTPFNFNYTKLSCIGKNPTIWSGQLHKVELNPITKIYVSANNDENNLKPPGDLILFESI</sequence>
<accession>A0A1M6NKJ7</accession>
<dbReference type="CDD" id="cd00118">
    <property type="entry name" value="LysM"/>
    <property type="match status" value="1"/>
</dbReference>
<dbReference type="Proteomes" id="UP000184465">
    <property type="component" value="Unassembled WGS sequence"/>
</dbReference>
<dbReference type="Pfam" id="PF01476">
    <property type="entry name" value="LysM"/>
    <property type="match status" value="1"/>
</dbReference>
<dbReference type="PROSITE" id="PS51782">
    <property type="entry name" value="LYSM"/>
    <property type="match status" value="1"/>
</dbReference>
<feature type="domain" description="LysM" evidence="1">
    <location>
        <begin position="20"/>
        <end position="65"/>
    </location>
</feature>
<evidence type="ECO:0000313" key="2">
    <source>
        <dbReference type="EMBL" id="SHJ96213.1"/>
    </source>
</evidence>
<dbReference type="RefSeq" id="WP_073149020.1">
    <property type="nucleotide sequence ID" value="NZ_FRAG01000017.1"/>
</dbReference>
<protein>
    <submittedName>
        <fullName evidence="2">LysM domain-containing protein</fullName>
    </submittedName>
</protein>
<dbReference type="Gene3D" id="3.10.350.10">
    <property type="entry name" value="LysM domain"/>
    <property type="match status" value="1"/>
</dbReference>
<organism evidence="2 3">
    <name type="scientific">Paramaledivibacter caminithermalis (strain DSM 15212 / CIP 107654 / DViRD3)</name>
    <name type="common">Clostridium caminithermale</name>
    <dbReference type="NCBI Taxonomy" id="1121301"/>
    <lineage>
        <taxon>Bacteria</taxon>
        <taxon>Bacillati</taxon>
        <taxon>Bacillota</taxon>
        <taxon>Clostridia</taxon>
        <taxon>Peptostreptococcales</taxon>
        <taxon>Caminicellaceae</taxon>
        <taxon>Paramaledivibacter</taxon>
    </lineage>
</organism>
<dbReference type="SMART" id="SM00257">
    <property type="entry name" value="LysM"/>
    <property type="match status" value="1"/>
</dbReference>
<dbReference type="InterPro" id="IPR018392">
    <property type="entry name" value="LysM"/>
</dbReference>
<dbReference type="STRING" id="1121301.SAMN02745912_01768"/>
<gene>
    <name evidence="2" type="ORF">SAMN02745912_01768</name>
</gene>
<evidence type="ECO:0000313" key="3">
    <source>
        <dbReference type="Proteomes" id="UP000184465"/>
    </source>
</evidence>
<dbReference type="EMBL" id="FRAG01000017">
    <property type="protein sequence ID" value="SHJ96213.1"/>
    <property type="molecule type" value="Genomic_DNA"/>
</dbReference>
<proteinExistence type="predicted"/>
<dbReference type="InterPro" id="IPR036779">
    <property type="entry name" value="LysM_dom_sf"/>
</dbReference>
<dbReference type="SUPFAM" id="SSF54106">
    <property type="entry name" value="LysM domain"/>
    <property type="match status" value="1"/>
</dbReference>
<keyword evidence="3" id="KW-1185">Reference proteome</keyword>
<reference evidence="2 3" key="1">
    <citation type="submission" date="2016-11" db="EMBL/GenBank/DDBJ databases">
        <authorList>
            <person name="Jaros S."/>
            <person name="Januszkiewicz K."/>
            <person name="Wedrychowicz H."/>
        </authorList>
    </citation>
    <scope>NUCLEOTIDE SEQUENCE [LARGE SCALE GENOMIC DNA]</scope>
    <source>
        <strain evidence="2 3">DSM 15212</strain>
    </source>
</reference>